<dbReference type="CDD" id="cd06225">
    <property type="entry name" value="HAMP"/>
    <property type="match status" value="1"/>
</dbReference>
<dbReference type="CDD" id="cd12912">
    <property type="entry name" value="PDC2_MCP_like"/>
    <property type="match status" value="1"/>
</dbReference>
<keyword evidence="10" id="KW-1185">Reference proteome</keyword>
<dbReference type="Gene3D" id="6.10.340.10">
    <property type="match status" value="1"/>
</dbReference>
<dbReference type="Gene3D" id="1.10.287.950">
    <property type="entry name" value="Methyl-accepting chemotaxis protein"/>
    <property type="match status" value="1"/>
</dbReference>
<dbReference type="PANTHER" id="PTHR32089">
    <property type="entry name" value="METHYL-ACCEPTING CHEMOTAXIS PROTEIN MCPB"/>
    <property type="match status" value="1"/>
</dbReference>
<dbReference type="KEGG" id="asoc:CB4_03329"/>
<dbReference type="PROSITE" id="PS50885">
    <property type="entry name" value="HAMP"/>
    <property type="match status" value="1"/>
</dbReference>
<dbReference type="InterPro" id="IPR029151">
    <property type="entry name" value="Sensor-like_sf"/>
</dbReference>
<protein>
    <submittedName>
        <fullName evidence="9">Methyl-accepting chemotaxis protein McpA</fullName>
    </submittedName>
</protein>
<dbReference type="InterPro" id="IPR004089">
    <property type="entry name" value="MCPsignal_dom"/>
</dbReference>
<dbReference type="GO" id="GO:0005886">
    <property type="term" value="C:plasma membrane"/>
    <property type="evidence" value="ECO:0007669"/>
    <property type="project" value="UniProtKB-SubCell"/>
</dbReference>
<keyword evidence="4" id="KW-0812">Transmembrane</keyword>
<dbReference type="PROSITE" id="PS50111">
    <property type="entry name" value="CHEMOTAXIS_TRANSDUC_2"/>
    <property type="match status" value="1"/>
</dbReference>
<keyword evidence="7" id="KW-0807">Transducer</keyword>
<evidence type="ECO:0000256" key="8">
    <source>
        <dbReference type="ARBA" id="ARBA00029447"/>
    </source>
</evidence>
<reference evidence="9 10" key="1">
    <citation type="submission" date="2015-12" db="EMBL/GenBank/DDBJ databases">
        <title>Genome sequence of Aneurinibacillus soli.</title>
        <authorList>
            <person name="Lee J.S."/>
            <person name="Lee K.C."/>
            <person name="Kim K.K."/>
            <person name="Lee B.W."/>
        </authorList>
    </citation>
    <scope>NUCLEOTIDE SEQUENCE [LARGE SCALE GENOMIC DNA]</scope>
    <source>
        <strain evidence="9 10">CB4</strain>
    </source>
</reference>
<dbReference type="SUPFAM" id="SSF58104">
    <property type="entry name" value="Methyl-accepting chemotaxis protein (MCP) signaling domain"/>
    <property type="match status" value="1"/>
</dbReference>
<dbReference type="Pfam" id="PF00672">
    <property type="entry name" value="HAMP"/>
    <property type="match status" value="1"/>
</dbReference>
<keyword evidence="6" id="KW-0472">Membrane</keyword>
<dbReference type="OrthoDB" id="243053at2"/>
<evidence type="ECO:0000256" key="3">
    <source>
        <dbReference type="ARBA" id="ARBA00022500"/>
    </source>
</evidence>
<organism evidence="9 10">
    <name type="scientific">Aneurinibacillus soli</name>
    <dbReference type="NCBI Taxonomy" id="1500254"/>
    <lineage>
        <taxon>Bacteria</taxon>
        <taxon>Bacillati</taxon>
        <taxon>Bacillota</taxon>
        <taxon>Bacilli</taxon>
        <taxon>Bacillales</taxon>
        <taxon>Paenibacillaceae</taxon>
        <taxon>Aneurinibacillus group</taxon>
        <taxon>Aneurinibacillus</taxon>
    </lineage>
</organism>
<gene>
    <name evidence="9" type="primary">mcpA_11</name>
    <name evidence="9" type="ORF">CB4_03329</name>
</gene>
<comment type="subcellular location">
    <subcellularLocation>
        <location evidence="1">Cell membrane</location>
        <topology evidence="1">Multi-pass membrane protein</topology>
    </subcellularLocation>
</comment>
<dbReference type="GO" id="GO:0006935">
    <property type="term" value="P:chemotaxis"/>
    <property type="evidence" value="ECO:0007669"/>
    <property type="project" value="UniProtKB-KW"/>
</dbReference>
<dbReference type="Proteomes" id="UP000217696">
    <property type="component" value="Chromosome"/>
</dbReference>
<dbReference type="AlphaFoldDB" id="A0A0U5BDV9"/>
<keyword evidence="2" id="KW-1003">Cell membrane</keyword>
<evidence type="ECO:0000313" key="9">
    <source>
        <dbReference type="EMBL" id="BAU29148.1"/>
    </source>
</evidence>
<dbReference type="Pfam" id="PF02743">
    <property type="entry name" value="dCache_1"/>
    <property type="match status" value="1"/>
</dbReference>
<dbReference type="RefSeq" id="WP_096466852.1">
    <property type="nucleotide sequence ID" value="NZ_AP017312.1"/>
</dbReference>
<proteinExistence type="inferred from homology"/>
<dbReference type="Gene3D" id="3.30.450.20">
    <property type="entry name" value="PAS domain"/>
    <property type="match status" value="1"/>
</dbReference>
<evidence type="ECO:0000256" key="5">
    <source>
        <dbReference type="ARBA" id="ARBA00022989"/>
    </source>
</evidence>
<keyword evidence="3" id="KW-0145">Chemotaxis</keyword>
<sequence length="657" mass="71937">MKSLRSKLLWMVLPILIASLSTIAWINHVKATEFLEQNFNEKAMLQITDLRKEISTWISVRESILSTIGQADILRNGTPEVAMPYLRNLLKINREFDYLYVSDAQGNILTTDGNRSNVSDRPYFKEAMEGKNAISDVVIAKTTGKKIVVFAVPIQDATGNRKGVLGGVITADYLANIISGTKLGQTGYSFMMESSGLLIAHPNREKILKENILKNSNPALMKMAKASQEGETGSHKYTYEGIDKFGYYTMIPRTHWSLFITAPASEATSQLSYLAKISFATALGVLLFTVIILILFASRFVRPIQRLSHVTNELAQGNLTVRSNLQREDELGRLSENFDSMIENMSGIIETMKQTSTHLENSSENMTMASAETKQAAEEVAVTIQEMATGAMDIADSVVEVSGEMGLMKGAIDAVSTEAHAMVESFHHMSALSREGRVSSERAVTSMKEVDANINESYNVMKGLQEKTNEIGSIVTLIANVAEQTNLLALNASIEAARAGEHGKGFAVVANEVRKLAEQTNQATSQIQTLILDTQREANRAASSIEGGVRTVLDGRSMVEATGVHFSEIDHMIAGLTEQTNRIAQELKRVESTSVSVGQAMEHIAAITEQASASTEELSASSEQQAASAQEILNDSHRLKEMSTQLQNVVNRFRIQG</sequence>
<accession>A0A0U5BDV9</accession>
<dbReference type="Pfam" id="PF00015">
    <property type="entry name" value="MCPsignal"/>
    <property type="match status" value="1"/>
</dbReference>
<dbReference type="GO" id="GO:0007165">
    <property type="term" value="P:signal transduction"/>
    <property type="evidence" value="ECO:0007669"/>
    <property type="project" value="UniProtKB-KW"/>
</dbReference>
<evidence type="ECO:0000256" key="7">
    <source>
        <dbReference type="ARBA" id="ARBA00023224"/>
    </source>
</evidence>
<evidence type="ECO:0000313" key="10">
    <source>
        <dbReference type="Proteomes" id="UP000217696"/>
    </source>
</evidence>
<dbReference type="PANTHER" id="PTHR32089:SF112">
    <property type="entry name" value="LYSOZYME-LIKE PROTEIN-RELATED"/>
    <property type="match status" value="1"/>
</dbReference>
<dbReference type="CDD" id="cd11386">
    <property type="entry name" value="MCP_signal"/>
    <property type="match status" value="1"/>
</dbReference>
<dbReference type="InterPro" id="IPR033479">
    <property type="entry name" value="dCache_1"/>
</dbReference>
<dbReference type="SUPFAM" id="SSF103190">
    <property type="entry name" value="Sensory domain-like"/>
    <property type="match status" value="1"/>
</dbReference>
<dbReference type="SMART" id="SM00304">
    <property type="entry name" value="HAMP"/>
    <property type="match status" value="2"/>
</dbReference>
<comment type="similarity">
    <text evidence="8">Belongs to the methyl-accepting chemotaxis (MCP) protein family.</text>
</comment>
<name>A0A0U5BDV9_9BACL</name>
<evidence type="ECO:0000256" key="1">
    <source>
        <dbReference type="ARBA" id="ARBA00004651"/>
    </source>
</evidence>
<dbReference type="SMART" id="SM00283">
    <property type="entry name" value="MA"/>
    <property type="match status" value="1"/>
</dbReference>
<dbReference type="CDD" id="cd12914">
    <property type="entry name" value="PDC1_DGC_like"/>
    <property type="match status" value="1"/>
</dbReference>
<evidence type="ECO:0000256" key="4">
    <source>
        <dbReference type="ARBA" id="ARBA00022692"/>
    </source>
</evidence>
<evidence type="ECO:0000256" key="6">
    <source>
        <dbReference type="ARBA" id="ARBA00023136"/>
    </source>
</evidence>
<evidence type="ECO:0000256" key="2">
    <source>
        <dbReference type="ARBA" id="ARBA00022475"/>
    </source>
</evidence>
<dbReference type="InterPro" id="IPR003660">
    <property type="entry name" value="HAMP_dom"/>
</dbReference>
<keyword evidence="5" id="KW-1133">Transmembrane helix</keyword>
<dbReference type="EMBL" id="AP017312">
    <property type="protein sequence ID" value="BAU29148.1"/>
    <property type="molecule type" value="Genomic_DNA"/>
</dbReference>